<comment type="caution">
    <text evidence="1">The sequence shown here is derived from an EMBL/GenBank/DDBJ whole genome shotgun (WGS) entry which is preliminary data.</text>
</comment>
<proteinExistence type="predicted"/>
<organism evidence="1 2">
    <name type="scientific">Hansschlegelia plantiphila</name>
    <dbReference type="NCBI Taxonomy" id="374655"/>
    <lineage>
        <taxon>Bacteria</taxon>
        <taxon>Pseudomonadati</taxon>
        <taxon>Pseudomonadota</taxon>
        <taxon>Alphaproteobacteria</taxon>
        <taxon>Hyphomicrobiales</taxon>
        <taxon>Methylopilaceae</taxon>
        <taxon>Hansschlegelia</taxon>
    </lineage>
</organism>
<reference evidence="1" key="2">
    <citation type="submission" date="2023-01" db="EMBL/GenBank/DDBJ databases">
        <authorList>
            <person name="Sun Q."/>
            <person name="Evtushenko L."/>
        </authorList>
    </citation>
    <scope>NUCLEOTIDE SEQUENCE</scope>
    <source>
        <strain evidence="1">VKM B-2347</strain>
    </source>
</reference>
<evidence type="ECO:0000313" key="2">
    <source>
        <dbReference type="Proteomes" id="UP001143372"/>
    </source>
</evidence>
<dbReference type="Proteomes" id="UP001143372">
    <property type="component" value="Unassembled WGS sequence"/>
</dbReference>
<sequence>MIESLELDMEYNSKKEFSTALTKAISGREAAISGIKELKMSPSLNDFIKNLKPGIKDLSKDIFGYVPNNAQVLEICKLAHSHFSKEIESVYSTGVVIAGFGEDELFPSMYQLVVDGKLGSFTRIWHSKPPIDVNKNKDHCGVIPFAQKDMAHLFMEGIAPSHLIFAREIFSRVLREKSNSIIKDYVHDEDQQLVEGILQDKENAAIIEGIGKEFMDFRKESYVDPIIETISALPKEEMAFMAKSLVELTALRSRFASVIESVGGEIDVAIITKSDGFIWISRKHYFNLALNGEFLHRKDLQRRKADAKKDGD</sequence>
<protein>
    <submittedName>
        <fullName evidence="1">Uncharacterized protein</fullName>
    </submittedName>
</protein>
<evidence type="ECO:0000313" key="1">
    <source>
        <dbReference type="EMBL" id="GLK69212.1"/>
    </source>
</evidence>
<gene>
    <name evidence="1" type="ORF">GCM10008179_28500</name>
</gene>
<dbReference type="EMBL" id="BSFI01000021">
    <property type="protein sequence ID" value="GLK69212.1"/>
    <property type="molecule type" value="Genomic_DNA"/>
</dbReference>
<reference evidence="1" key="1">
    <citation type="journal article" date="2014" name="Int. J. Syst. Evol. Microbiol.">
        <title>Complete genome sequence of Corynebacterium casei LMG S-19264T (=DSM 44701T), isolated from a smear-ripened cheese.</title>
        <authorList>
            <consortium name="US DOE Joint Genome Institute (JGI-PGF)"/>
            <person name="Walter F."/>
            <person name="Albersmeier A."/>
            <person name="Kalinowski J."/>
            <person name="Ruckert C."/>
        </authorList>
    </citation>
    <scope>NUCLEOTIDE SEQUENCE</scope>
    <source>
        <strain evidence="1">VKM B-2347</strain>
    </source>
</reference>
<dbReference type="AlphaFoldDB" id="A0A9W6J1Y8"/>
<accession>A0A9W6J1Y8</accession>
<name>A0A9W6J1Y8_9HYPH</name>
<keyword evidence="2" id="KW-1185">Reference proteome</keyword>